<dbReference type="AlphaFoldDB" id="A0A1F4TN05"/>
<accession>A0A1F4TN05</accession>
<name>A0A1F4TN05_UNCSA</name>
<proteinExistence type="inferred from homology"/>
<dbReference type="GO" id="GO:0008360">
    <property type="term" value="P:regulation of cell shape"/>
    <property type="evidence" value="ECO:0007669"/>
    <property type="project" value="UniProtKB-KW"/>
</dbReference>
<reference evidence="10 11" key="1">
    <citation type="journal article" date="2016" name="Nat. Commun.">
        <title>Thousands of microbial genomes shed light on interconnected biogeochemical processes in an aquifer system.</title>
        <authorList>
            <person name="Anantharaman K."/>
            <person name="Brown C.T."/>
            <person name="Hug L.A."/>
            <person name="Sharon I."/>
            <person name="Castelle C.J."/>
            <person name="Probst A.J."/>
            <person name="Thomas B.C."/>
            <person name="Singh A."/>
            <person name="Wilkins M.J."/>
            <person name="Karaoz U."/>
            <person name="Brodie E.L."/>
            <person name="Williams K.H."/>
            <person name="Hubbard S.S."/>
            <person name="Banfield J.F."/>
        </authorList>
    </citation>
    <scope>NUCLEOTIDE SEQUENCE [LARGE SCALE GENOMIC DNA]</scope>
</reference>
<keyword evidence="7" id="KW-0573">Peptidoglycan synthesis</keyword>
<keyword evidence="7 9" id="KW-0460">Magnesium</keyword>
<comment type="caution">
    <text evidence="10">The sequence shown here is derived from an EMBL/GenBank/DDBJ whole genome shotgun (WGS) entry which is preliminary data.</text>
</comment>
<comment type="pathway">
    <text evidence="7">Cell wall biogenesis; peptidoglycan biosynthesis.</text>
</comment>
<evidence type="ECO:0000256" key="1">
    <source>
        <dbReference type="ARBA" id="ARBA00004141"/>
    </source>
</evidence>
<dbReference type="GO" id="GO:0008963">
    <property type="term" value="F:phospho-N-acetylmuramoyl-pentapeptide-transferase activity"/>
    <property type="evidence" value="ECO:0007669"/>
    <property type="project" value="UniProtKB-UniRule"/>
</dbReference>
<keyword evidence="5 7" id="KW-1133">Transmembrane helix</keyword>
<feature type="binding site" evidence="9">
    <location>
        <position position="217"/>
    </location>
    <ligand>
        <name>Mg(2+)</name>
        <dbReference type="ChEBI" id="CHEBI:18420"/>
    </ligand>
</feature>
<feature type="transmembrane region" description="Helical" evidence="7">
    <location>
        <begin position="76"/>
        <end position="96"/>
    </location>
</feature>
<dbReference type="HAMAP" id="MF_00038">
    <property type="entry name" value="MraY"/>
    <property type="match status" value="1"/>
</dbReference>
<keyword evidence="7" id="KW-0131">Cell cycle</keyword>
<feature type="transmembrane region" description="Helical" evidence="7">
    <location>
        <begin position="213"/>
        <end position="234"/>
    </location>
</feature>
<evidence type="ECO:0000256" key="2">
    <source>
        <dbReference type="ARBA" id="ARBA00005583"/>
    </source>
</evidence>
<dbReference type="GO" id="GO:0071555">
    <property type="term" value="P:cell wall organization"/>
    <property type="evidence" value="ECO:0007669"/>
    <property type="project" value="UniProtKB-KW"/>
</dbReference>
<dbReference type="EC" id="2.7.8.13" evidence="7 8"/>
<feature type="transmembrane region" description="Helical" evidence="7">
    <location>
        <begin position="6"/>
        <end position="28"/>
    </location>
</feature>
<keyword evidence="4 7" id="KW-0812">Transmembrane</keyword>
<feature type="transmembrane region" description="Helical" evidence="7">
    <location>
        <begin position="162"/>
        <end position="180"/>
    </location>
</feature>
<feature type="transmembrane region" description="Helical" evidence="7">
    <location>
        <begin position="240"/>
        <end position="264"/>
    </location>
</feature>
<feature type="transmembrane region" description="Helical" evidence="7">
    <location>
        <begin position="135"/>
        <end position="155"/>
    </location>
</feature>
<keyword evidence="7 9" id="KW-0479">Metal-binding</keyword>
<dbReference type="Proteomes" id="UP000177309">
    <property type="component" value="Unassembled WGS sequence"/>
</dbReference>
<keyword evidence="7" id="KW-1003">Cell membrane</keyword>
<keyword evidence="7" id="KW-0132">Cell division</keyword>
<comment type="cofactor">
    <cofactor evidence="7 9">
        <name>Mg(2+)</name>
        <dbReference type="ChEBI" id="CHEBI:18420"/>
    </cofactor>
</comment>
<dbReference type="GO" id="GO:0051301">
    <property type="term" value="P:cell division"/>
    <property type="evidence" value="ECO:0007669"/>
    <property type="project" value="UniProtKB-KW"/>
</dbReference>
<dbReference type="InterPro" id="IPR003524">
    <property type="entry name" value="PNAcMuramoyl-5peptid_Trfase"/>
</dbReference>
<dbReference type="CDD" id="cd06852">
    <property type="entry name" value="GT_MraY"/>
    <property type="match status" value="1"/>
</dbReference>
<dbReference type="GO" id="GO:0009252">
    <property type="term" value="P:peptidoglycan biosynthetic process"/>
    <property type="evidence" value="ECO:0007669"/>
    <property type="project" value="UniProtKB-UniRule"/>
</dbReference>
<feature type="transmembrane region" description="Helical" evidence="7">
    <location>
        <begin position="186"/>
        <end position="206"/>
    </location>
</feature>
<feature type="transmembrane region" description="Helical" evidence="7">
    <location>
        <begin position="285"/>
        <end position="305"/>
    </location>
</feature>
<dbReference type="GO" id="GO:0046872">
    <property type="term" value="F:metal ion binding"/>
    <property type="evidence" value="ECO:0007669"/>
    <property type="project" value="UniProtKB-KW"/>
</dbReference>
<evidence type="ECO:0000256" key="5">
    <source>
        <dbReference type="ARBA" id="ARBA00022989"/>
    </source>
</evidence>
<dbReference type="GO" id="GO:0051992">
    <property type="term" value="F:UDP-N-acetylmuramoyl-L-alanyl-D-glutamyl-meso-2,6-diaminopimelyl-D-alanyl-D-alanine:undecaprenyl-phosphate transferase activity"/>
    <property type="evidence" value="ECO:0007669"/>
    <property type="project" value="RHEA"/>
</dbReference>
<evidence type="ECO:0000256" key="7">
    <source>
        <dbReference type="HAMAP-Rule" id="MF_00038"/>
    </source>
</evidence>
<keyword evidence="7" id="KW-0133">Cell shape</keyword>
<evidence type="ECO:0000256" key="6">
    <source>
        <dbReference type="ARBA" id="ARBA00023136"/>
    </source>
</evidence>
<sequence length="306" mass="33375">MGHILLFLSAAFFSLLITFPVLWGASYFKFKQSIRAEGPQSHQSKSGTPTMGGIGFVLTVFIFVLIFIDLELKPQYLAVLLLTLGYAGIGFADDWLKISRKQNLGLTFWQKIILQTGFAAIFAVFLLGFKENQSLLSLLFFCPFSIFIIVGTANATNLTDGLNGLLAGCATIVFLALAIVANKLGFVEATTFSLIVAGATVAFLYFNFPKAKLFMGDVGSLALGAALAGLAIVIHRELLLIVIGGVFVLEALSVILQVGSYKLFKKRIFRMSPLHHHFELMVIPEMYVVIGFWVVGLVFGIVGVFL</sequence>
<evidence type="ECO:0000256" key="4">
    <source>
        <dbReference type="ARBA" id="ARBA00022692"/>
    </source>
</evidence>
<protein>
    <recommendedName>
        <fullName evidence="7 8">Phospho-N-acetylmuramoyl-pentapeptide-transferase</fullName>
        <ecNumber evidence="7 8">2.7.8.13</ecNumber>
    </recommendedName>
    <alternativeName>
        <fullName evidence="7">UDP-MurNAc-pentapeptide phosphotransferase</fullName>
    </alternativeName>
</protein>
<dbReference type="InterPro" id="IPR018480">
    <property type="entry name" value="PNAcMuramoyl-5peptid_Trfase_CS"/>
</dbReference>
<evidence type="ECO:0000256" key="8">
    <source>
        <dbReference type="NCBIfam" id="TIGR00445"/>
    </source>
</evidence>
<comment type="function">
    <text evidence="7">Catalyzes the initial step of the lipid cycle reactions in the biosynthesis of the cell wall peptidoglycan: transfers peptidoglycan precursor phospho-MurNAc-pentapeptide from UDP-MurNAc-pentapeptide onto the lipid carrier undecaprenyl phosphate, yielding undecaprenyl-pyrophosphoryl-MurNAc-pentapeptide, known as lipid I.</text>
</comment>
<dbReference type="PANTHER" id="PTHR22926">
    <property type="entry name" value="PHOSPHO-N-ACETYLMURAMOYL-PENTAPEPTIDE-TRANSFERASE"/>
    <property type="match status" value="1"/>
</dbReference>
<dbReference type="PROSITE" id="PS01347">
    <property type="entry name" value="MRAY_1"/>
    <property type="match status" value="1"/>
</dbReference>
<keyword evidence="6 7" id="KW-0472">Membrane</keyword>
<evidence type="ECO:0000313" key="11">
    <source>
        <dbReference type="Proteomes" id="UP000177309"/>
    </source>
</evidence>
<comment type="subcellular location">
    <subcellularLocation>
        <location evidence="7">Cell membrane</location>
        <topology evidence="7">Multi-pass membrane protein</topology>
    </subcellularLocation>
    <subcellularLocation>
        <location evidence="1">Membrane</location>
        <topology evidence="1">Multi-pass membrane protein</topology>
    </subcellularLocation>
</comment>
<evidence type="ECO:0000256" key="3">
    <source>
        <dbReference type="ARBA" id="ARBA00022679"/>
    </source>
</evidence>
<feature type="transmembrane region" description="Helical" evidence="7">
    <location>
        <begin position="49"/>
        <end position="70"/>
    </location>
</feature>
<evidence type="ECO:0000313" key="10">
    <source>
        <dbReference type="EMBL" id="OGC34088.1"/>
    </source>
</evidence>
<comment type="catalytic activity">
    <reaction evidence="7">
        <text>UDP-N-acetyl-alpha-D-muramoyl-L-alanyl-gamma-D-glutamyl-meso-2,6-diaminopimeloyl-D-alanyl-D-alanine + di-trans,octa-cis-undecaprenyl phosphate = di-trans,octa-cis-undecaprenyl diphospho-N-acetyl-alpha-D-muramoyl-L-alanyl-D-glutamyl-meso-2,6-diaminopimeloyl-D-alanyl-D-alanine + UMP</text>
        <dbReference type="Rhea" id="RHEA:28386"/>
        <dbReference type="ChEBI" id="CHEBI:57865"/>
        <dbReference type="ChEBI" id="CHEBI:60392"/>
        <dbReference type="ChEBI" id="CHEBI:61386"/>
        <dbReference type="ChEBI" id="CHEBI:61387"/>
        <dbReference type="EC" id="2.7.8.13"/>
    </reaction>
</comment>
<comment type="similarity">
    <text evidence="2 7">Belongs to the glycosyltransferase 4 family. MraY subfamily.</text>
</comment>
<keyword evidence="7" id="KW-0961">Cell wall biogenesis/degradation</keyword>
<feature type="binding site" evidence="9">
    <location>
        <position position="157"/>
    </location>
    <ligand>
        <name>Mg(2+)</name>
        <dbReference type="ChEBI" id="CHEBI:18420"/>
    </ligand>
</feature>
<dbReference type="PANTHER" id="PTHR22926:SF5">
    <property type="entry name" value="PHOSPHO-N-ACETYLMURAMOYL-PENTAPEPTIDE-TRANSFERASE HOMOLOG"/>
    <property type="match status" value="1"/>
</dbReference>
<organism evidence="10 11">
    <name type="scientific">candidate division WOR-1 bacterium RIFOXYC2_FULL_41_25</name>
    <dbReference type="NCBI Taxonomy" id="1802586"/>
    <lineage>
        <taxon>Bacteria</taxon>
        <taxon>Bacillati</taxon>
        <taxon>Saganbacteria</taxon>
    </lineage>
</organism>
<dbReference type="InterPro" id="IPR000715">
    <property type="entry name" value="Glycosyl_transferase_4"/>
</dbReference>
<gene>
    <name evidence="7" type="primary">mraY</name>
    <name evidence="10" type="ORF">A2462_00925</name>
</gene>
<dbReference type="NCBIfam" id="TIGR00445">
    <property type="entry name" value="mraY"/>
    <property type="match status" value="1"/>
</dbReference>
<dbReference type="UniPathway" id="UPA00219"/>
<evidence type="ECO:0000256" key="9">
    <source>
        <dbReference type="PIRSR" id="PIRSR600715-1"/>
    </source>
</evidence>
<dbReference type="EMBL" id="MEUI01000022">
    <property type="protein sequence ID" value="OGC34088.1"/>
    <property type="molecule type" value="Genomic_DNA"/>
</dbReference>
<dbReference type="GO" id="GO:0005886">
    <property type="term" value="C:plasma membrane"/>
    <property type="evidence" value="ECO:0007669"/>
    <property type="project" value="UniProtKB-SubCell"/>
</dbReference>
<keyword evidence="3 7" id="KW-0808">Transferase</keyword>
<feature type="transmembrane region" description="Helical" evidence="7">
    <location>
        <begin position="108"/>
        <end position="129"/>
    </location>
</feature>
<dbReference type="Pfam" id="PF00953">
    <property type="entry name" value="Glycos_transf_4"/>
    <property type="match status" value="1"/>
</dbReference>